<dbReference type="Pfam" id="PF04560">
    <property type="entry name" value="RNA_pol_Rpb2_7"/>
    <property type="match status" value="1"/>
</dbReference>
<accession>A0A2T5M4K4</accession>
<feature type="compositionally biased region" description="Low complexity" evidence="21">
    <location>
        <begin position="437"/>
        <end position="451"/>
    </location>
</feature>
<dbReference type="PROSITE" id="PS50850">
    <property type="entry name" value="MFS"/>
    <property type="match status" value="1"/>
</dbReference>
<dbReference type="GO" id="GO:0003899">
    <property type="term" value="F:DNA-directed RNA polymerase activity"/>
    <property type="evidence" value="ECO:0007669"/>
    <property type="project" value="UniProtKB-EC"/>
</dbReference>
<proteinExistence type="inferred from homology"/>
<dbReference type="Gene3D" id="3.90.1800.10">
    <property type="entry name" value="RNA polymerase alpha subunit dimerisation domain"/>
    <property type="match status" value="1"/>
</dbReference>
<dbReference type="InterPro" id="IPR007646">
    <property type="entry name" value="RNA_pol_Rpb2_4"/>
</dbReference>
<evidence type="ECO:0000256" key="22">
    <source>
        <dbReference type="SAM" id="Phobius"/>
    </source>
</evidence>
<dbReference type="Pfam" id="PF04566">
    <property type="entry name" value="RNA_pol_Rpb2_4"/>
    <property type="match status" value="1"/>
</dbReference>
<organism evidence="24 25">
    <name type="scientific">Aspergillus ochraceoroseus IBT 24754</name>
    <dbReference type="NCBI Taxonomy" id="1392256"/>
    <lineage>
        <taxon>Eukaryota</taxon>
        <taxon>Fungi</taxon>
        <taxon>Dikarya</taxon>
        <taxon>Ascomycota</taxon>
        <taxon>Pezizomycotina</taxon>
        <taxon>Eurotiomycetes</taxon>
        <taxon>Eurotiomycetidae</taxon>
        <taxon>Eurotiales</taxon>
        <taxon>Aspergillaceae</taxon>
        <taxon>Aspergillus</taxon>
        <taxon>Aspergillus subgen. Nidulantes</taxon>
    </lineage>
</organism>
<feature type="transmembrane region" description="Helical" evidence="22">
    <location>
        <begin position="302"/>
        <end position="322"/>
    </location>
</feature>
<feature type="transmembrane region" description="Helical" evidence="22">
    <location>
        <begin position="26"/>
        <end position="48"/>
    </location>
</feature>
<dbReference type="InterPro" id="IPR037034">
    <property type="entry name" value="RNA_pol_Rpb2_2_sf"/>
</dbReference>
<dbReference type="Gene3D" id="1.20.1250.20">
    <property type="entry name" value="MFS general substrate transporter like domains"/>
    <property type="match status" value="1"/>
</dbReference>
<feature type="transmembrane region" description="Helical" evidence="22">
    <location>
        <begin position="60"/>
        <end position="82"/>
    </location>
</feature>
<evidence type="ECO:0000256" key="3">
    <source>
        <dbReference type="ARBA" id="ARBA00006835"/>
    </source>
</evidence>
<keyword evidence="7 20" id="KW-0240">DNA-directed RNA polymerase</keyword>
<dbReference type="SUPFAM" id="SSF103473">
    <property type="entry name" value="MFS general substrate transporter"/>
    <property type="match status" value="1"/>
</dbReference>
<dbReference type="FunFam" id="1.20.1250.20:FF:000134">
    <property type="entry name" value="MFS sugar transporter protein"/>
    <property type="match status" value="1"/>
</dbReference>
<comment type="similarity">
    <text evidence="3 20">Belongs to the RNA polymerase beta chain family.</text>
</comment>
<feature type="transmembrane region" description="Helical" evidence="22">
    <location>
        <begin position="403"/>
        <end position="426"/>
    </location>
</feature>
<dbReference type="Gene3D" id="3.90.1100.10">
    <property type="match status" value="1"/>
</dbReference>
<dbReference type="FunFam" id="2.40.270.10:FF:000011">
    <property type="entry name" value="DNA-directed RNA polymerase subunit beta"/>
    <property type="match status" value="1"/>
</dbReference>
<dbReference type="InterPro" id="IPR036259">
    <property type="entry name" value="MFS_trans_sf"/>
</dbReference>
<dbReference type="PROSITE" id="PS00216">
    <property type="entry name" value="SUGAR_TRANSPORT_1"/>
    <property type="match status" value="1"/>
</dbReference>
<evidence type="ECO:0000256" key="6">
    <source>
        <dbReference type="ARBA" id="ARBA00022448"/>
    </source>
</evidence>
<evidence type="ECO:0000256" key="15">
    <source>
        <dbReference type="ARBA" id="ARBA00023136"/>
    </source>
</evidence>
<evidence type="ECO:0000256" key="21">
    <source>
        <dbReference type="SAM" id="MobiDB-lite"/>
    </source>
</evidence>
<dbReference type="FunFam" id="3.90.1100.10:FF:000009">
    <property type="entry name" value="DNA-directed RNA polymerase subunit beta"/>
    <property type="match status" value="1"/>
</dbReference>
<dbReference type="GO" id="GO:0006386">
    <property type="term" value="P:termination of RNA polymerase III transcription"/>
    <property type="evidence" value="ECO:0007669"/>
    <property type="project" value="UniProtKB-ARBA"/>
</dbReference>
<dbReference type="Gene3D" id="2.40.270.10">
    <property type="entry name" value="DNA-directed RNA polymerase, subunit 2, domain 6"/>
    <property type="match status" value="1"/>
</dbReference>
<feature type="transmembrane region" description="Helical" evidence="22">
    <location>
        <begin position="94"/>
        <end position="113"/>
    </location>
</feature>
<dbReference type="Proteomes" id="UP000244073">
    <property type="component" value="Unassembled WGS sequence"/>
</dbReference>
<comment type="catalytic activity">
    <reaction evidence="18 20">
        <text>RNA(n) + a ribonucleoside 5'-triphosphate = RNA(n+1) + diphosphate</text>
        <dbReference type="Rhea" id="RHEA:21248"/>
        <dbReference type="Rhea" id="RHEA-COMP:14527"/>
        <dbReference type="Rhea" id="RHEA-COMP:17342"/>
        <dbReference type="ChEBI" id="CHEBI:33019"/>
        <dbReference type="ChEBI" id="CHEBI:61557"/>
        <dbReference type="ChEBI" id="CHEBI:140395"/>
        <dbReference type="EC" id="2.7.7.6"/>
    </reaction>
</comment>
<dbReference type="GO" id="GO:0000428">
    <property type="term" value="C:DNA-directed RNA polymerase complex"/>
    <property type="evidence" value="ECO:0007669"/>
    <property type="project" value="UniProtKB-KW"/>
</dbReference>
<dbReference type="Pfam" id="PF00083">
    <property type="entry name" value="Sugar_tr"/>
    <property type="match status" value="1"/>
</dbReference>
<name>A0A2T5M4K4_9EURO</name>
<evidence type="ECO:0000256" key="20">
    <source>
        <dbReference type="RuleBase" id="RU363031"/>
    </source>
</evidence>
<dbReference type="InterPro" id="IPR007647">
    <property type="entry name" value="RNA_pol_Rpb2_5"/>
</dbReference>
<evidence type="ECO:0000256" key="9">
    <source>
        <dbReference type="ARBA" id="ARBA00022692"/>
    </source>
</evidence>
<dbReference type="PANTHER" id="PTHR20856">
    <property type="entry name" value="DNA-DIRECTED RNA POLYMERASE I SUBUNIT 2"/>
    <property type="match status" value="1"/>
</dbReference>
<feature type="transmembrane region" description="Helical" evidence="22">
    <location>
        <begin position="160"/>
        <end position="180"/>
    </location>
</feature>
<feature type="transmembrane region" description="Helical" evidence="22">
    <location>
        <begin position="125"/>
        <end position="148"/>
    </location>
</feature>
<feature type="region of interest" description="Disordered" evidence="21">
    <location>
        <begin position="436"/>
        <end position="483"/>
    </location>
</feature>
<dbReference type="FunFam" id="3.90.1070.20:FF:000002">
    <property type="entry name" value="DNA-directed RNA polymerase subunit beta"/>
    <property type="match status" value="1"/>
</dbReference>
<dbReference type="GO" id="GO:0008270">
    <property type="term" value="F:zinc ion binding"/>
    <property type="evidence" value="ECO:0007669"/>
    <property type="project" value="UniProtKB-KW"/>
</dbReference>
<keyword evidence="12" id="KW-0863">Zinc-finger</keyword>
<dbReference type="RefSeq" id="XP_040754857.1">
    <property type="nucleotide sequence ID" value="XM_040898853.1"/>
</dbReference>
<evidence type="ECO:0000256" key="8">
    <source>
        <dbReference type="ARBA" id="ARBA00022679"/>
    </source>
</evidence>
<evidence type="ECO:0000256" key="2">
    <source>
        <dbReference type="ARBA" id="ARBA00004141"/>
    </source>
</evidence>
<evidence type="ECO:0000256" key="10">
    <source>
        <dbReference type="ARBA" id="ARBA00022695"/>
    </source>
</evidence>
<dbReference type="Gene3D" id="3.90.1110.10">
    <property type="entry name" value="RNA polymerase Rpb2, domain 2"/>
    <property type="match status" value="1"/>
</dbReference>
<dbReference type="PROSITE" id="PS01166">
    <property type="entry name" value="RNA_POL_BETA"/>
    <property type="match status" value="1"/>
</dbReference>
<keyword evidence="10 20" id="KW-0548">Nucleotidyltransferase</keyword>
<feature type="transmembrane region" description="Helical" evidence="22">
    <location>
        <begin position="366"/>
        <end position="391"/>
    </location>
</feature>
<keyword evidence="17" id="KW-0539">Nucleus</keyword>
<dbReference type="InterPro" id="IPR037033">
    <property type="entry name" value="DNA-dir_RNAP_su2_hyb_sf"/>
</dbReference>
<dbReference type="InterPro" id="IPR005828">
    <property type="entry name" value="MFS_sugar_transport-like"/>
</dbReference>
<comment type="similarity">
    <text evidence="4">Belongs to the major facilitator superfamily. Sugar transporter (TC 2.A.1.1) family.</text>
</comment>
<dbReference type="GO" id="GO:0003677">
    <property type="term" value="F:DNA binding"/>
    <property type="evidence" value="ECO:0007669"/>
    <property type="project" value="InterPro"/>
</dbReference>
<keyword evidence="16 20" id="KW-0804">Transcription</keyword>
<feature type="transmembrane region" description="Helical" evidence="22">
    <location>
        <begin position="267"/>
        <end position="290"/>
    </location>
</feature>
<dbReference type="InterPro" id="IPR007120">
    <property type="entry name" value="DNA-dir_RNAP_su2_dom"/>
</dbReference>
<dbReference type="NCBIfam" id="NF007175">
    <property type="entry name" value="PRK09606.1"/>
    <property type="match status" value="1"/>
</dbReference>
<comment type="function">
    <text evidence="19">DNA-dependent RNA polymerase catalyzes the transcription of DNA into RNA using the four ribonucleoside triphosphates as substrates. Second largest core component of RNA polymerase III which synthesizes small RNAs, such as 5S rRNA and tRNAs. Proposed to contribute to the polymerase catalytic activity and forms the polymerase active center together with the largest subunit. Pol III is composed of mobile elements and RPC2 is part of the core element with the central large cleft and probably a clamp element that moves to open and close the cleft.</text>
</comment>
<dbReference type="Gene3D" id="3.90.1070.20">
    <property type="match status" value="1"/>
</dbReference>
<comment type="subcellular location">
    <subcellularLocation>
        <location evidence="2">Membrane</location>
        <topology evidence="2">Multi-pass membrane protein</topology>
    </subcellularLocation>
    <subcellularLocation>
        <location evidence="1">Nucleus</location>
    </subcellularLocation>
</comment>
<evidence type="ECO:0000313" key="25">
    <source>
        <dbReference type="Proteomes" id="UP000244073"/>
    </source>
</evidence>
<dbReference type="FunFam" id="2.40.270.10:FF:000006">
    <property type="entry name" value="DNA-directed RNA polymerase subunit beta"/>
    <property type="match status" value="1"/>
</dbReference>
<dbReference type="GeneID" id="63815735"/>
<dbReference type="InterPro" id="IPR007642">
    <property type="entry name" value="RNA_pol_Rpb2_2"/>
</dbReference>
<sequence length="1646" mass="182528">MDTGIVGPVTVMSSFVEKFGNQSATIHGLLVSSILISAAISSFFAGYLADKLGRPKGISIGALIFGIGAALEGAAMHVAMFVIGRCIEGIGEGLYLGTLVVHVYLSVVLHIYICEISPPSIRGALTTGPQLLITLGLVTGFFTCYGTSHLDSSISWRIPYLILACLSIAFSVSTFIWLVPSPRWLTIHGRRAEASATWDLLGVSHAEREKAEIEQDRGSIIQGPISQEVAITNVPSVDTTTVNSQRNRSLRHKLLDIFSKDVRTRTALAVFLMGMQQLSGIDGVLYYAPLLFEQAGLASADASFFASGISALVIFAVTIPALMWADKWGRRQSIIYGGIGMSLTMFLMGALYAGNAVHSTTGAGRWVVIVCIYVFAVIFSLSWAVGIKLYAAEIQPQRTRASATSLAHGSNWATNFLVALTTPILLSKRMPPRRRAQAPSAVARAAQAEAAGSSKSNASDAAKRKRPSQSKPGAGPEQPPPAEEEIVEVEEPTYPYRHRDPFDALLEPFYYDKALTDPINTAKDKWNLLPAFLKVKGLVKQHIDSYNYLVEVQLKKIVESSSTIRSDVDHNFYIKFTDIYLGSPRRADEPQDALQFSESTVTPQECRLRDTTYAAPIQVDFEYIRGRQRVRRTGVAIGRMPVMLRSSKCVLANKTPAQMSVLNECPLDPGGYFIVNGTEKVILVQEQLSKNRIIVETDPKKEIVQASVTSSSNERKSKSYIILKKDKLYVKHNVLSEDIPIVILLKAMGIHTDKEMMLLVAGVDKVYQEDFAINFEEAIKVGIFTQQQALDWIGSRIKINRKQMSYRRTHIQEAVEAIASVIISHIEVKNMNFRPKAIYVASMARRVLMAKNDATLVDDRDYLGNKRLELAGQLLALLFEDLFKKFCFDIKMNIDKVLNKRNRAEAFDAWSVISMHSNHITQGMNRAISTGNWSLKRFRMERAGVTHVLSRLSYIAALGMMTRISSQFEKTRKVSGPRALQPSQFGMLCPADTPEGEACGLVKNLALMTHITTNDEEGPIRNLVFMLGAEDIQTVGGKELYAPGSYTISINGTPMALTRRPKFFLNAFRRLRRMGRISEFVSIYINHHQRAVHVATDDGRICRPLIVVEDGKSRVKRHHLRKLRDGTMQFDDFLAQGLVEYLDVNEENDSLISIYEKDVTDATTHLEIEPFTVLGAVAGLIPYPHHNQSPRNTYQCAMGKQAIGAIASNQFLRIDSILYLMVYPQKPMVKSRTIELTKYDQLPAGQNATVAVMSYSGYDIEDALVLNKGSVDRGFGRCQVFRKYVTNLKSYSNGTKDLLNPPQYENDAPIRKHALLESDGLAAVGEQVNAGEVYINKSTPDQSMSSGITGSDAGRPISYSATPMTYKLPDPAYIDKVMVSVTENENQIIKVLTRQTRRPEVGDKFSSRHGQKGVVGIIADQADMPFTDQGINPDIIMNPHGFPSRMTVGKMLELVAGKAGVLSGQHGYGTCFGGSPVEEMSRILIDKGFSYGGKDYLTSGITGEALPFYVFTGPIYYQKLKHMVQDKMHSRARGPRAILTRQPTEGRSRDGGLRLGEMERDCLIAYGTSQLLLERLMISSDRHEIDVCEQCGFMGYLNWCQRCKSSRSVVKMVIPYAAKLLIQELMSMNVTARLKLEDEFPETKGR</sequence>
<dbReference type="InterPro" id="IPR014724">
    <property type="entry name" value="RNA_pol_RPB2_OB-fold"/>
</dbReference>
<dbReference type="VEuPathDB" id="FungiDB:P175DRAFT_0515339"/>
<evidence type="ECO:0000256" key="16">
    <source>
        <dbReference type="ARBA" id="ARBA00023163"/>
    </source>
</evidence>
<dbReference type="Gene3D" id="2.40.50.150">
    <property type="match status" value="1"/>
</dbReference>
<dbReference type="Pfam" id="PF04567">
    <property type="entry name" value="RNA_pol_Rpb2_5"/>
    <property type="match status" value="1"/>
</dbReference>
<dbReference type="GO" id="GO:0016020">
    <property type="term" value="C:membrane"/>
    <property type="evidence" value="ECO:0007669"/>
    <property type="project" value="UniProtKB-SubCell"/>
</dbReference>
<evidence type="ECO:0000256" key="13">
    <source>
        <dbReference type="ARBA" id="ARBA00022833"/>
    </source>
</evidence>
<evidence type="ECO:0000256" key="5">
    <source>
        <dbReference type="ARBA" id="ARBA00011206"/>
    </source>
</evidence>
<keyword evidence="9 22" id="KW-0812">Transmembrane</keyword>
<evidence type="ECO:0000256" key="7">
    <source>
        <dbReference type="ARBA" id="ARBA00022478"/>
    </source>
</evidence>
<dbReference type="SUPFAM" id="SSF64484">
    <property type="entry name" value="beta and beta-prime subunits of DNA dependent RNA-polymerase"/>
    <property type="match status" value="1"/>
</dbReference>
<dbReference type="InterPro" id="IPR020846">
    <property type="entry name" value="MFS_dom"/>
</dbReference>
<dbReference type="Pfam" id="PF00562">
    <property type="entry name" value="RNA_pol_Rpb2_6"/>
    <property type="match status" value="1"/>
</dbReference>
<evidence type="ECO:0000256" key="17">
    <source>
        <dbReference type="ARBA" id="ARBA00023242"/>
    </source>
</evidence>
<evidence type="ECO:0000256" key="1">
    <source>
        <dbReference type="ARBA" id="ARBA00004123"/>
    </source>
</evidence>
<keyword evidence="13" id="KW-0862">Zinc</keyword>
<evidence type="ECO:0000256" key="18">
    <source>
        <dbReference type="ARBA" id="ARBA00048552"/>
    </source>
</evidence>
<evidence type="ECO:0000256" key="11">
    <source>
        <dbReference type="ARBA" id="ARBA00022723"/>
    </source>
</evidence>
<keyword evidence="14 22" id="KW-1133">Transmembrane helix</keyword>
<keyword evidence="15 22" id="KW-0472">Membrane</keyword>
<dbReference type="GO" id="GO:0005634">
    <property type="term" value="C:nucleus"/>
    <property type="evidence" value="ECO:0007669"/>
    <property type="project" value="UniProtKB-SubCell"/>
</dbReference>
<dbReference type="FunFam" id="3.90.1110.10:FF:000006">
    <property type="entry name" value="DNA-directed RNA polymerase subunit beta"/>
    <property type="match status" value="1"/>
</dbReference>
<comment type="caution">
    <text evidence="24">The sequence shown here is derived from an EMBL/GenBank/DDBJ whole genome shotgun (WGS) entry which is preliminary data.</text>
</comment>
<evidence type="ECO:0000313" key="24">
    <source>
        <dbReference type="EMBL" id="PTU23465.1"/>
    </source>
</evidence>
<dbReference type="EC" id="2.7.7.6" evidence="20"/>
<dbReference type="Pfam" id="PF04565">
    <property type="entry name" value="RNA_pol_Rpb2_3"/>
    <property type="match status" value="1"/>
</dbReference>
<dbReference type="OrthoDB" id="10248617at2759"/>
<dbReference type="InterPro" id="IPR015712">
    <property type="entry name" value="DNA-dir_RNA_pol_su2"/>
</dbReference>
<evidence type="ECO:0000259" key="23">
    <source>
        <dbReference type="PROSITE" id="PS50850"/>
    </source>
</evidence>
<keyword evidence="8 20" id="KW-0808">Transferase</keyword>
<dbReference type="CDD" id="cd00653">
    <property type="entry name" value="RNA_pol_B_RPB2"/>
    <property type="match status" value="1"/>
</dbReference>
<feature type="transmembrane region" description="Helical" evidence="22">
    <location>
        <begin position="334"/>
        <end position="354"/>
    </location>
</feature>
<reference evidence="24 25" key="1">
    <citation type="journal article" date="2018" name="Proc. Natl. Acad. Sci. U.S.A.">
        <title>Linking secondary metabolites to gene clusters through genome sequencing of six diverse Aspergillus species.</title>
        <authorList>
            <person name="Kaerboelling I."/>
            <person name="Vesth T.C."/>
            <person name="Frisvad J.C."/>
            <person name="Nybo J.L."/>
            <person name="Theobald S."/>
            <person name="Kuo A."/>
            <person name="Bowyer P."/>
            <person name="Matsuda Y."/>
            <person name="Mondo S."/>
            <person name="Lyhne E.K."/>
            <person name="Kogle M.E."/>
            <person name="Clum A."/>
            <person name="Lipzen A."/>
            <person name="Salamov A."/>
            <person name="Ngan C.Y."/>
            <person name="Daum C."/>
            <person name="Chiniquy J."/>
            <person name="Barry K."/>
            <person name="LaButti K."/>
            <person name="Haridas S."/>
            <person name="Simmons B.A."/>
            <person name="Magnuson J.K."/>
            <person name="Mortensen U.H."/>
            <person name="Larsen T.O."/>
            <person name="Grigoriev I.V."/>
            <person name="Baker S.E."/>
            <person name="Andersen M.R."/>
        </authorList>
    </citation>
    <scope>NUCLEOTIDE SEQUENCE [LARGE SCALE GENOMIC DNA]</scope>
    <source>
        <strain evidence="24 25">IBT 24754</strain>
    </source>
</reference>
<dbReference type="FunFam" id="3.90.1100.10:FF:000020">
    <property type="entry name" value="DNA-directed RNA polymerase subunit beta"/>
    <property type="match status" value="1"/>
</dbReference>
<dbReference type="Pfam" id="PF04561">
    <property type="entry name" value="RNA_pol_Rpb2_2"/>
    <property type="match status" value="1"/>
</dbReference>
<evidence type="ECO:0000256" key="14">
    <source>
        <dbReference type="ARBA" id="ARBA00022989"/>
    </source>
</evidence>
<dbReference type="InterPro" id="IPR007645">
    <property type="entry name" value="RNA_pol_Rpb2_3"/>
</dbReference>
<dbReference type="EMBL" id="MSFN02000002">
    <property type="protein sequence ID" value="PTU23465.1"/>
    <property type="molecule type" value="Genomic_DNA"/>
</dbReference>
<evidence type="ECO:0000256" key="12">
    <source>
        <dbReference type="ARBA" id="ARBA00022771"/>
    </source>
</evidence>
<dbReference type="InterPro" id="IPR007644">
    <property type="entry name" value="RNA_pol_bsu_protrusion"/>
</dbReference>
<gene>
    <name evidence="24" type="ORF">P175DRAFT_0515339</name>
</gene>
<evidence type="ECO:0000256" key="4">
    <source>
        <dbReference type="ARBA" id="ARBA00010992"/>
    </source>
</evidence>
<dbReference type="InterPro" id="IPR007641">
    <property type="entry name" value="RNA_pol_Rpb2_7"/>
</dbReference>
<dbReference type="Pfam" id="PF04563">
    <property type="entry name" value="RNA_pol_Rpb2_1"/>
    <property type="match status" value="1"/>
</dbReference>
<dbReference type="GO" id="GO:0032549">
    <property type="term" value="F:ribonucleoside binding"/>
    <property type="evidence" value="ECO:0007669"/>
    <property type="project" value="InterPro"/>
</dbReference>
<comment type="subunit">
    <text evidence="5">Component of the RNA polymerase III (Pol III) complex consisting of 17 subunits.</text>
</comment>
<evidence type="ECO:0000256" key="19">
    <source>
        <dbReference type="ARBA" id="ARBA00053978"/>
    </source>
</evidence>
<feature type="domain" description="Major facilitator superfamily (MFS) profile" evidence="23">
    <location>
        <begin position="1"/>
        <end position="455"/>
    </location>
</feature>
<keyword evidence="11" id="KW-0479">Metal-binding</keyword>
<keyword evidence="6" id="KW-0813">Transport</keyword>
<dbReference type="InterPro" id="IPR005829">
    <property type="entry name" value="Sugar_transporter_CS"/>
</dbReference>
<dbReference type="GO" id="GO:0022857">
    <property type="term" value="F:transmembrane transporter activity"/>
    <property type="evidence" value="ECO:0007669"/>
    <property type="project" value="InterPro"/>
</dbReference>
<protein>
    <recommendedName>
        <fullName evidence="20">DNA-directed RNA polymerase subunit beta</fullName>
        <ecNumber evidence="20">2.7.7.6</ecNumber>
    </recommendedName>
</protein>
<dbReference type="InterPro" id="IPR007121">
    <property type="entry name" value="RNA_pol_bsu_CS"/>
</dbReference>
<dbReference type="FunFam" id="3.90.1800.10:FF:000002">
    <property type="entry name" value="DNA-directed RNA polymerase subunit beta"/>
    <property type="match status" value="1"/>
</dbReference>